<feature type="transmembrane region" description="Helical" evidence="1">
    <location>
        <begin position="12"/>
        <end position="32"/>
    </location>
</feature>
<evidence type="ECO:0000313" key="2">
    <source>
        <dbReference type="EMBL" id="QTH63249.1"/>
    </source>
</evidence>
<evidence type="ECO:0000256" key="1">
    <source>
        <dbReference type="SAM" id="Phobius"/>
    </source>
</evidence>
<feature type="transmembrane region" description="Helical" evidence="1">
    <location>
        <begin position="81"/>
        <end position="100"/>
    </location>
</feature>
<sequence>MEKQISKNVVRKNTWQVTFCWGIAVAFVSLVLSHSPKSSWVGYDSEYLINNAYSTLYIFIYVVAILPLVQEWILRAVLVDIFEVMSLPVWIAALASAYLSMTYLPLRLLDPMAHFVLSIYLFHIYFKHRSLKLSMLNAGFVHLCIFVVMYVTNQLPNQ</sequence>
<keyword evidence="1" id="KW-0812">Transmembrane</keyword>
<dbReference type="KEGG" id="psym:J1N51_10940"/>
<dbReference type="RefSeq" id="WP_208831295.1">
    <property type="nucleotide sequence ID" value="NZ_CP072110.1"/>
</dbReference>
<accession>A0A975DAM0</accession>
<name>A0A975DAM0_9GAMM</name>
<gene>
    <name evidence="2" type="ORF">J1N51_10940</name>
</gene>
<feature type="transmembrane region" description="Helical" evidence="1">
    <location>
        <begin position="52"/>
        <end position="69"/>
    </location>
</feature>
<dbReference type="AlphaFoldDB" id="A0A975DAM0"/>
<protein>
    <submittedName>
        <fullName evidence="2">Uncharacterized protein</fullName>
    </submittedName>
</protein>
<keyword evidence="1" id="KW-0472">Membrane</keyword>
<keyword evidence="1" id="KW-1133">Transmembrane helix</keyword>
<feature type="transmembrane region" description="Helical" evidence="1">
    <location>
        <begin position="133"/>
        <end position="152"/>
    </location>
</feature>
<dbReference type="Proteomes" id="UP000682739">
    <property type="component" value="Chromosome"/>
</dbReference>
<reference evidence="2" key="1">
    <citation type="submission" date="2021-03" db="EMBL/GenBank/DDBJ databases">
        <title>Description of Psychrosphaera ytuae sp. nov. isolated from deep sea sediment of South China Sea.</title>
        <authorList>
            <person name="Zhang J."/>
            <person name="Xu X.-D."/>
        </authorList>
    </citation>
    <scope>NUCLEOTIDE SEQUENCE</scope>
    <source>
        <strain evidence="2">MTZ26</strain>
    </source>
</reference>
<evidence type="ECO:0000313" key="3">
    <source>
        <dbReference type="Proteomes" id="UP000682739"/>
    </source>
</evidence>
<keyword evidence="3" id="KW-1185">Reference proteome</keyword>
<organism evidence="2 3">
    <name type="scientific">Psychrosphaera ytuae</name>
    <dbReference type="NCBI Taxonomy" id="2820710"/>
    <lineage>
        <taxon>Bacteria</taxon>
        <taxon>Pseudomonadati</taxon>
        <taxon>Pseudomonadota</taxon>
        <taxon>Gammaproteobacteria</taxon>
        <taxon>Alteromonadales</taxon>
        <taxon>Pseudoalteromonadaceae</taxon>
        <taxon>Psychrosphaera</taxon>
    </lineage>
</organism>
<feature type="transmembrane region" description="Helical" evidence="1">
    <location>
        <begin position="106"/>
        <end position="126"/>
    </location>
</feature>
<proteinExistence type="predicted"/>
<dbReference type="EMBL" id="CP072110">
    <property type="protein sequence ID" value="QTH63249.1"/>
    <property type="molecule type" value="Genomic_DNA"/>
</dbReference>